<dbReference type="GO" id="GO:0006914">
    <property type="term" value="P:autophagy"/>
    <property type="evidence" value="ECO:0007669"/>
    <property type="project" value="UniProtKB-UniRule"/>
</dbReference>
<dbReference type="STRING" id="133381.A0A2T9Y0P5"/>
<comment type="subcellular location">
    <subcellularLocation>
        <location evidence="1">Endosome</location>
        <location evidence="1">Multivesicular body membrane</location>
        <topology evidence="1">Peripheral membrane protein</topology>
    </subcellularLocation>
    <subcellularLocation>
        <location evidence="1">Prevacuolar compartment membrane</location>
        <topology evidence="1">Peripheral membrane protein</topology>
    </subcellularLocation>
    <subcellularLocation>
        <location evidence="1">Vacuole membrane</location>
        <topology evidence="1">Peripheral membrane protein</topology>
    </subcellularLocation>
</comment>
<comment type="function">
    <text evidence="1">Required for multiple vacuole delivery pathways including the cytoplasm to vacuole transport (Cvt), autophagy, pexophagy and endocytosis.</text>
</comment>
<dbReference type="OrthoDB" id="272411at2759"/>
<dbReference type="PANTHER" id="PTHR13027:SF7">
    <property type="entry name" value="VACUOLAR FUSION PROTEIN MON1 HOMOLOG"/>
    <property type="match status" value="1"/>
</dbReference>
<dbReference type="Proteomes" id="UP000245609">
    <property type="component" value="Unassembled WGS sequence"/>
</dbReference>
<name>A0A2T9Y0P5_9FUNG</name>
<comment type="caution">
    <text evidence="5">The sequence shown here is derived from an EMBL/GenBank/DDBJ whole genome shotgun (WGS) entry which is preliminary data.</text>
</comment>
<keyword evidence="1" id="KW-0967">Endosome</keyword>
<feature type="domain" description="FUZ/MON1/HPS1 first Longin" evidence="3">
    <location>
        <begin position="162"/>
        <end position="207"/>
    </location>
</feature>
<feature type="compositionally biased region" description="Polar residues" evidence="2">
    <location>
        <begin position="65"/>
        <end position="74"/>
    </location>
</feature>
<dbReference type="InterPro" id="IPR043972">
    <property type="entry name" value="FUZ/MON1/HPS1_longin_1"/>
</dbReference>
<feature type="non-terminal residue" evidence="5">
    <location>
        <position position="528"/>
    </location>
</feature>
<dbReference type="InterPro" id="IPR043971">
    <property type="entry name" value="FUZ/MON1/HPS1_longin_2"/>
</dbReference>
<proteinExistence type="inferred from homology"/>
<evidence type="ECO:0000313" key="5">
    <source>
        <dbReference type="EMBL" id="PVU85898.1"/>
    </source>
</evidence>
<keyword evidence="1" id="KW-0472">Membrane</keyword>
<protein>
    <recommendedName>
        <fullName evidence="1">Vacuolar fusion protein MON1</fullName>
    </recommendedName>
</protein>
<feature type="domain" description="FUZ/MON1/HPS1 second Longin" evidence="4">
    <location>
        <begin position="293"/>
        <end position="387"/>
    </location>
</feature>
<feature type="domain" description="FUZ/MON1/HPS1 first Longin" evidence="3">
    <location>
        <begin position="210"/>
        <end position="254"/>
    </location>
</feature>
<keyword evidence="6" id="KW-1185">Reference proteome</keyword>
<accession>A0A2T9Y0P5</accession>
<dbReference type="Pfam" id="PF19036">
    <property type="entry name" value="Fuz_longin_1"/>
    <property type="match status" value="2"/>
</dbReference>
<gene>
    <name evidence="5" type="ORF">BB560_006863</name>
</gene>
<evidence type="ECO:0000313" key="6">
    <source>
        <dbReference type="Proteomes" id="UP000245609"/>
    </source>
</evidence>
<sequence length="528" mass="59977">MSGSNTPTNKYPLRSSIPNTSTTALDALAELSTNIEINPQPSAASKSYVSLTQVLQNASTCGNQFAASNEQPQPVNKDPFETPNTAQLPNSLLPHPEPPEFHVLETQDLLDQLSDSVSTCAFFRDFNPNNSDTLQHFLHNTTYRNNNPNLDISSRKWSKIKKHYFILSSAGKPIYSRYGDESKLSPFMGIIQALISTVFDLGDEISTSELELEYVYDQVLSILTYTQLSRIFEKHTNFDLRRLLGGTENILDNLIDNFQFYPFFNFASIEPLSMKYSTREKFSLSIINKRPSSMLFAFIAFKFKVVTLVRPKKVALHPSDVHLLLNMATSSSSSLKSGEAWTPICLPRFNNTGFLFAYISMLLPDIYLYLISTDQSSFYDFSNHRKNIKSVLKENGTLATLKSHLDSGSEFLPVPAKIDPFHLSKWICFKSKKYVQLVSFFGKNIHDAYSDLSQVSFDKKDDFGFRSFSFFASDEQKRIMKMFTKESILNKSPQICYLSTVFENVVAWATDEFEIYGSFELDSNPQKM</sequence>
<evidence type="ECO:0000259" key="3">
    <source>
        <dbReference type="Pfam" id="PF19036"/>
    </source>
</evidence>
<feature type="region of interest" description="Disordered" evidence="2">
    <location>
        <begin position="65"/>
        <end position="94"/>
    </location>
</feature>
<dbReference type="GO" id="GO:0006623">
    <property type="term" value="P:protein targeting to vacuole"/>
    <property type="evidence" value="ECO:0007669"/>
    <property type="project" value="UniProtKB-UniRule"/>
</dbReference>
<dbReference type="PANTHER" id="PTHR13027">
    <property type="entry name" value="SAND PROTEIN-RELATED"/>
    <property type="match status" value="1"/>
</dbReference>
<keyword evidence="1" id="KW-0926">Vacuole</keyword>
<evidence type="ECO:0000256" key="2">
    <source>
        <dbReference type="SAM" id="MobiDB-lite"/>
    </source>
</evidence>
<keyword evidence="1" id="KW-0813">Transport</keyword>
<dbReference type="Pfam" id="PF19037">
    <property type="entry name" value="Fuz_longin_2"/>
    <property type="match status" value="1"/>
</dbReference>
<dbReference type="GO" id="GO:0005774">
    <property type="term" value="C:vacuolar membrane"/>
    <property type="evidence" value="ECO:0007669"/>
    <property type="project" value="UniProtKB-SubCell"/>
</dbReference>
<dbReference type="AlphaFoldDB" id="A0A2T9Y0P5"/>
<dbReference type="PRINTS" id="PR01546">
    <property type="entry name" value="YEAST73DUF"/>
</dbReference>
<comment type="similarity">
    <text evidence="1">Belongs to the MON1/SAND family.</text>
</comment>
<dbReference type="EMBL" id="MBFS01003582">
    <property type="protein sequence ID" value="PVU85898.1"/>
    <property type="molecule type" value="Genomic_DNA"/>
</dbReference>
<dbReference type="GO" id="GO:0032585">
    <property type="term" value="C:multivesicular body membrane"/>
    <property type="evidence" value="ECO:0007669"/>
    <property type="project" value="UniProtKB-SubCell"/>
</dbReference>
<organism evidence="5 6">
    <name type="scientific">Smittium megazygosporum</name>
    <dbReference type="NCBI Taxonomy" id="133381"/>
    <lineage>
        <taxon>Eukaryota</taxon>
        <taxon>Fungi</taxon>
        <taxon>Fungi incertae sedis</taxon>
        <taxon>Zoopagomycota</taxon>
        <taxon>Kickxellomycotina</taxon>
        <taxon>Harpellomycetes</taxon>
        <taxon>Harpellales</taxon>
        <taxon>Legeriomycetaceae</taxon>
        <taxon>Smittium</taxon>
    </lineage>
</organism>
<evidence type="ECO:0000256" key="1">
    <source>
        <dbReference type="RuleBase" id="RU367048"/>
    </source>
</evidence>
<evidence type="ECO:0000259" key="4">
    <source>
        <dbReference type="Pfam" id="PF19037"/>
    </source>
</evidence>
<dbReference type="InterPro" id="IPR004353">
    <property type="entry name" value="Mon1"/>
</dbReference>
<keyword evidence="1" id="KW-0072">Autophagy</keyword>
<keyword evidence="1" id="KW-0653">Protein transport</keyword>
<dbReference type="GO" id="GO:0016192">
    <property type="term" value="P:vesicle-mediated transport"/>
    <property type="evidence" value="ECO:0007669"/>
    <property type="project" value="InterPro"/>
</dbReference>
<reference evidence="5 6" key="1">
    <citation type="journal article" date="2018" name="MBio">
        <title>Comparative Genomics Reveals the Core Gene Toolbox for the Fungus-Insect Symbiosis.</title>
        <authorList>
            <person name="Wang Y."/>
            <person name="Stata M."/>
            <person name="Wang W."/>
            <person name="Stajich J.E."/>
            <person name="White M.M."/>
            <person name="Moncalvo J.M."/>
        </authorList>
    </citation>
    <scope>NUCLEOTIDE SEQUENCE [LARGE SCALE GENOMIC DNA]</scope>
    <source>
        <strain evidence="5 6">SC-DP-2</strain>
    </source>
</reference>